<organism evidence="1 2">
    <name type="scientific">Ataeniobius toweri</name>
    <dbReference type="NCBI Taxonomy" id="208326"/>
    <lineage>
        <taxon>Eukaryota</taxon>
        <taxon>Metazoa</taxon>
        <taxon>Chordata</taxon>
        <taxon>Craniata</taxon>
        <taxon>Vertebrata</taxon>
        <taxon>Euteleostomi</taxon>
        <taxon>Actinopterygii</taxon>
        <taxon>Neopterygii</taxon>
        <taxon>Teleostei</taxon>
        <taxon>Neoteleostei</taxon>
        <taxon>Acanthomorphata</taxon>
        <taxon>Ovalentaria</taxon>
        <taxon>Atherinomorphae</taxon>
        <taxon>Cyprinodontiformes</taxon>
        <taxon>Goodeidae</taxon>
        <taxon>Ataeniobius</taxon>
    </lineage>
</organism>
<comment type="caution">
    <text evidence="1">The sequence shown here is derived from an EMBL/GenBank/DDBJ whole genome shotgun (WGS) entry which is preliminary data.</text>
</comment>
<proteinExistence type="predicted"/>
<dbReference type="EMBL" id="JAHUTI010069075">
    <property type="protein sequence ID" value="MED6253974.1"/>
    <property type="molecule type" value="Genomic_DNA"/>
</dbReference>
<reference evidence="1 2" key="1">
    <citation type="submission" date="2021-07" db="EMBL/GenBank/DDBJ databases">
        <authorList>
            <person name="Palmer J.M."/>
        </authorList>
    </citation>
    <scope>NUCLEOTIDE SEQUENCE [LARGE SCALE GENOMIC DNA]</scope>
    <source>
        <strain evidence="1 2">AT_MEX2019</strain>
        <tissue evidence="1">Muscle</tissue>
    </source>
</reference>
<evidence type="ECO:0000313" key="1">
    <source>
        <dbReference type="EMBL" id="MED6253974.1"/>
    </source>
</evidence>
<keyword evidence="2" id="KW-1185">Reference proteome</keyword>
<name>A0ABU7BX58_9TELE</name>
<evidence type="ECO:0000313" key="2">
    <source>
        <dbReference type="Proteomes" id="UP001345963"/>
    </source>
</evidence>
<protein>
    <submittedName>
        <fullName evidence="1">Uncharacterized protein</fullName>
    </submittedName>
</protein>
<accession>A0ABU7BX58</accession>
<sequence length="101" mass="11501">MSLSLVMTSQSNGVVSPLGVLWNSVDSVKLFLHSQIILFEGHNRPNYYWIDVTVHGMEVGLFDELFSNETIMQQSYVPALHLFVRIVTFIFSHHTFANSTL</sequence>
<gene>
    <name evidence="1" type="ORF">ATANTOWER_010501</name>
</gene>
<dbReference type="Proteomes" id="UP001345963">
    <property type="component" value="Unassembled WGS sequence"/>
</dbReference>